<dbReference type="Proteomes" id="UP000887576">
    <property type="component" value="Unplaced"/>
</dbReference>
<name>A0AC34PUH3_9BILA</name>
<proteinExistence type="predicted"/>
<sequence>MQETLKLSQAMSTRMLHDACAENSKDLIKKHLLSLSNQDIIKILTPVKARLLSEDTVLHINTLNFSVDHVITPLTVKEVLEMLGPTWQRWIHNASSLVPAGAIESDMSEHIRTGVFESIEVPPTDFVREFIESLTKKQKQAIASLIRDGLLTDESFLNVSNYTGPDRVQVSMKKVIDILTEKEHRNLTKSNEQLFFLKLLFMQHYSSANFDKMKKTDLDVSRLKGGRQKMSIWYTIAFALMTIGTFLSHIWSNATNYETMQSQLQVTVGILVFASLAIGALMYLVMYEVAFLFCCENSLSKSGLRRYQPDRKMKKLFSHFG</sequence>
<reference evidence="2" key="1">
    <citation type="submission" date="2022-11" db="UniProtKB">
        <authorList>
            <consortium name="WormBaseParasite"/>
        </authorList>
    </citation>
    <scope>IDENTIFICATION</scope>
</reference>
<accession>A0AC34PUH3</accession>
<organism evidence="1 2">
    <name type="scientific">Panagrolaimus sp. JU765</name>
    <dbReference type="NCBI Taxonomy" id="591449"/>
    <lineage>
        <taxon>Eukaryota</taxon>
        <taxon>Metazoa</taxon>
        <taxon>Ecdysozoa</taxon>
        <taxon>Nematoda</taxon>
        <taxon>Chromadorea</taxon>
        <taxon>Rhabditida</taxon>
        <taxon>Tylenchina</taxon>
        <taxon>Panagrolaimomorpha</taxon>
        <taxon>Panagrolaimoidea</taxon>
        <taxon>Panagrolaimidae</taxon>
        <taxon>Panagrolaimus</taxon>
    </lineage>
</organism>
<evidence type="ECO:0000313" key="2">
    <source>
        <dbReference type="WBParaSite" id="JU765_v2.g10096.t1"/>
    </source>
</evidence>
<protein>
    <submittedName>
        <fullName evidence="2">Uncharacterized protein</fullName>
    </submittedName>
</protein>
<dbReference type="WBParaSite" id="JU765_v2.g10096.t1">
    <property type="protein sequence ID" value="JU765_v2.g10096.t1"/>
    <property type="gene ID" value="JU765_v2.g10096"/>
</dbReference>
<evidence type="ECO:0000313" key="1">
    <source>
        <dbReference type="Proteomes" id="UP000887576"/>
    </source>
</evidence>